<dbReference type="AlphaFoldDB" id="A0A9D4M8H4"/>
<sequence>MRIYQRLHVPELLQKQKLGLQPIPYVGGSFPRFQDHKGFSPILHNGGSFL</sequence>
<organism evidence="1 2">
    <name type="scientific">Dreissena polymorpha</name>
    <name type="common">Zebra mussel</name>
    <name type="synonym">Mytilus polymorpha</name>
    <dbReference type="NCBI Taxonomy" id="45954"/>
    <lineage>
        <taxon>Eukaryota</taxon>
        <taxon>Metazoa</taxon>
        <taxon>Spiralia</taxon>
        <taxon>Lophotrochozoa</taxon>
        <taxon>Mollusca</taxon>
        <taxon>Bivalvia</taxon>
        <taxon>Autobranchia</taxon>
        <taxon>Heteroconchia</taxon>
        <taxon>Euheterodonta</taxon>
        <taxon>Imparidentia</taxon>
        <taxon>Neoheterodontei</taxon>
        <taxon>Myida</taxon>
        <taxon>Dreissenoidea</taxon>
        <taxon>Dreissenidae</taxon>
        <taxon>Dreissena</taxon>
    </lineage>
</organism>
<reference evidence="1" key="2">
    <citation type="submission" date="2020-11" db="EMBL/GenBank/DDBJ databases">
        <authorList>
            <person name="McCartney M.A."/>
            <person name="Auch B."/>
            <person name="Kono T."/>
            <person name="Mallez S."/>
            <person name="Becker A."/>
            <person name="Gohl D.M."/>
            <person name="Silverstein K.A.T."/>
            <person name="Koren S."/>
            <person name="Bechman K.B."/>
            <person name="Herman A."/>
            <person name="Abrahante J.E."/>
            <person name="Garbe J."/>
        </authorList>
    </citation>
    <scope>NUCLEOTIDE SEQUENCE</scope>
    <source>
        <strain evidence="1">Duluth1</strain>
        <tissue evidence="1">Whole animal</tissue>
    </source>
</reference>
<gene>
    <name evidence="1" type="ORF">DPMN_034786</name>
</gene>
<name>A0A9D4M8H4_DREPO</name>
<evidence type="ECO:0000313" key="2">
    <source>
        <dbReference type="Proteomes" id="UP000828390"/>
    </source>
</evidence>
<evidence type="ECO:0000313" key="1">
    <source>
        <dbReference type="EMBL" id="KAH3871581.1"/>
    </source>
</evidence>
<accession>A0A9D4M8H4</accession>
<keyword evidence="2" id="KW-1185">Reference proteome</keyword>
<dbReference type="Proteomes" id="UP000828390">
    <property type="component" value="Unassembled WGS sequence"/>
</dbReference>
<protein>
    <submittedName>
        <fullName evidence="1">Uncharacterized protein</fullName>
    </submittedName>
</protein>
<comment type="caution">
    <text evidence="1">The sequence shown here is derived from an EMBL/GenBank/DDBJ whole genome shotgun (WGS) entry which is preliminary data.</text>
</comment>
<proteinExistence type="predicted"/>
<reference evidence="1" key="1">
    <citation type="journal article" date="2019" name="bioRxiv">
        <title>The Genome of the Zebra Mussel, Dreissena polymorpha: A Resource for Invasive Species Research.</title>
        <authorList>
            <person name="McCartney M.A."/>
            <person name="Auch B."/>
            <person name="Kono T."/>
            <person name="Mallez S."/>
            <person name="Zhang Y."/>
            <person name="Obille A."/>
            <person name="Becker A."/>
            <person name="Abrahante J.E."/>
            <person name="Garbe J."/>
            <person name="Badalamenti J.P."/>
            <person name="Herman A."/>
            <person name="Mangelson H."/>
            <person name="Liachko I."/>
            <person name="Sullivan S."/>
            <person name="Sone E.D."/>
            <person name="Koren S."/>
            <person name="Silverstein K.A.T."/>
            <person name="Beckman K.B."/>
            <person name="Gohl D.M."/>
        </authorList>
    </citation>
    <scope>NUCLEOTIDE SEQUENCE</scope>
    <source>
        <strain evidence="1">Duluth1</strain>
        <tissue evidence="1">Whole animal</tissue>
    </source>
</reference>
<dbReference type="EMBL" id="JAIWYP010000002">
    <property type="protein sequence ID" value="KAH3871581.1"/>
    <property type="molecule type" value="Genomic_DNA"/>
</dbReference>